<dbReference type="InterPro" id="IPR009061">
    <property type="entry name" value="DNA-bd_dom_put_sf"/>
</dbReference>
<accession>A0A4R4J4F1</accession>
<organism evidence="2 3">
    <name type="scientific">Photorhabdus luminescens subsp. mexicana</name>
    <dbReference type="NCBI Taxonomy" id="2100167"/>
    <lineage>
        <taxon>Bacteria</taxon>
        <taxon>Pseudomonadati</taxon>
        <taxon>Pseudomonadota</taxon>
        <taxon>Gammaproteobacteria</taxon>
        <taxon>Enterobacterales</taxon>
        <taxon>Morganellaceae</taxon>
        <taxon>Photorhabdus</taxon>
    </lineage>
</organism>
<comment type="caution">
    <text evidence="2">The sequence shown here is derived from an EMBL/GenBank/DDBJ whole genome shotgun (WGS) entry which is preliminary data.</text>
</comment>
<dbReference type="Gene3D" id="1.10.10.60">
    <property type="entry name" value="Homeodomain-like"/>
    <property type="match status" value="1"/>
</dbReference>
<dbReference type="PROSITE" id="PS51702">
    <property type="entry name" value="HTH_MU"/>
    <property type="match status" value="1"/>
</dbReference>
<keyword evidence="2" id="KW-0255">Endonuclease</keyword>
<reference evidence="2 3" key="1">
    <citation type="journal article" date="2019" name="Int. J. Syst. Evol. Microbiol.">
        <title>Photorhabdus khanii subsp. guanajuatensis subsp. nov., isolated from Heterorhabditis atacamensis, and Photorhabdus luminescens subsp. mexicana subsp. nov., isolated from Heterorhabditis mexicana entomopathogenic nematodes.</title>
        <authorList>
            <person name="Machado R.A.R."/>
            <person name="Bruno P."/>
            <person name="Arce C.C.M."/>
            <person name="Liechti N."/>
            <person name="Kohler A."/>
            <person name="Bernal J."/>
            <person name="Bruggmann R."/>
            <person name="Turlings T.C.J."/>
        </authorList>
    </citation>
    <scope>NUCLEOTIDE SEQUENCE [LARGE SCALE GENOMIC DNA]</scope>
    <source>
        <strain evidence="2 3">MEX47-22</strain>
    </source>
</reference>
<protein>
    <submittedName>
        <fullName evidence="2">DDE endonuclease</fullName>
    </submittedName>
</protein>
<dbReference type="GO" id="GO:0003677">
    <property type="term" value="F:DNA binding"/>
    <property type="evidence" value="ECO:0007669"/>
    <property type="project" value="InterPro"/>
</dbReference>
<dbReference type="Pfam" id="PF02316">
    <property type="entry name" value="HTH_Tnp_Mu_1"/>
    <property type="match status" value="1"/>
</dbReference>
<dbReference type="InterPro" id="IPR009057">
    <property type="entry name" value="Homeodomain-like_sf"/>
</dbReference>
<dbReference type="GO" id="GO:0004519">
    <property type="term" value="F:endonuclease activity"/>
    <property type="evidence" value="ECO:0007669"/>
    <property type="project" value="UniProtKB-KW"/>
</dbReference>
<keyword evidence="2" id="KW-0540">Nuclease</keyword>
<dbReference type="Gene3D" id="1.10.10.10">
    <property type="entry name" value="Winged helix-like DNA-binding domain superfamily/Winged helix DNA-binding domain"/>
    <property type="match status" value="1"/>
</dbReference>
<feature type="domain" description="HTH Mu-type" evidence="1">
    <location>
        <begin position="4"/>
        <end position="71"/>
    </location>
</feature>
<proteinExistence type="predicted"/>
<sequence length="137" mass="15569">MKLMDIWVTAQECIGLPNLPIAPFNISNRLKKNATPEQIRKREGSKAFEFHINCLPPVARAAILKQQGAVEINNQRFDIKKQRTESYSRELLWQNWNNANNNQREKARQKCEAVIAVAGMIETGIDTLTAFDSVSDV</sequence>
<gene>
    <name evidence="2" type="ORF">C5468_15625</name>
</gene>
<evidence type="ECO:0000259" key="1">
    <source>
        <dbReference type="PROSITE" id="PS51702"/>
    </source>
</evidence>
<dbReference type="InterPro" id="IPR036388">
    <property type="entry name" value="WH-like_DNA-bd_sf"/>
</dbReference>
<dbReference type="SUPFAM" id="SSF46955">
    <property type="entry name" value="Putative DNA-binding domain"/>
    <property type="match status" value="1"/>
</dbReference>
<keyword evidence="2" id="KW-0378">Hydrolase</keyword>
<dbReference type="EMBL" id="PUJX01000016">
    <property type="protein sequence ID" value="TDB48407.1"/>
    <property type="molecule type" value="Genomic_DNA"/>
</dbReference>
<dbReference type="AlphaFoldDB" id="A0A4R4J4F1"/>
<dbReference type="SUPFAM" id="SSF46689">
    <property type="entry name" value="Homeodomain-like"/>
    <property type="match status" value="1"/>
</dbReference>
<dbReference type="InterPro" id="IPR003314">
    <property type="entry name" value="Mu-type_HTH"/>
</dbReference>
<name>A0A4R4J4F1_PHOLU</name>
<evidence type="ECO:0000313" key="2">
    <source>
        <dbReference type="EMBL" id="TDB48407.1"/>
    </source>
</evidence>
<feature type="non-terminal residue" evidence="2">
    <location>
        <position position="137"/>
    </location>
</feature>
<evidence type="ECO:0000313" key="3">
    <source>
        <dbReference type="Proteomes" id="UP000295550"/>
    </source>
</evidence>
<dbReference type="Proteomes" id="UP000295550">
    <property type="component" value="Unassembled WGS sequence"/>
</dbReference>